<accession>A0A0U3PCB3</accession>
<evidence type="ECO:0000313" key="1">
    <source>
        <dbReference type="EMBL" id="ALV43136.1"/>
    </source>
</evidence>
<gene>
    <name evidence="1" type="ORF">AU252_19860</name>
</gene>
<dbReference type="AlphaFoldDB" id="A0A0U3PCB3"/>
<proteinExistence type="predicted"/>
<reference evidence="1 2" key="1">
    <citation type="submission" date="2015-12" db="EMBL/GenBank/DDBJ databases">
        <authorList>
            <person name="Shamseldin A."/>
            <person name="Moawad H."/>
            <person name="Abd El-Rahim W.M."/>
            <person name="Sadowsky M.J."/>
        </authorList>
    </citation>
    <scope>NUCLEOTIDE SEQUENCE [LARGE SCALE GENOMIC DNA]</scope>
    <source>
        <strain evidence="1 2">Ar51</strain>
    </source>
</reference>
<dbReference type="RefSeq" id="WP_058932189.1">
    <property type="nucleotide sequence ID" value="NZ_CP013747.1"/>
</dbReference>
<dbReference type="EMBL" id="CP013747">
    <property type="protein sequence ID" value="ALV43136.1"/>
    <property type="molecule type" value="Genomic_DNA"/>
</dbReference>
<sequence length="164" mass="17469">MDASSSQEKIVGPPRHLFFGVEDRRLGGRAGLADKYLGIEKGRRHQLAEHVISSAIQVANAVRTLRTFDRTGNADQALDHLTASLDDLVKHTRNLATEVEQSVDRYGDGLDALATRDAAAATAALNTPAAVELTPQAPTAAGPKPSDIAQVQANLNRALDRAAR</sequence>
<dbReference type="Proteomes" id="UP000065151">
    <property type="component" value="Chromosome"/>
</dbReference>
<dbReference type="STRING" id="121292.AU252_19860"/>
<evidence type="ECO:0000313" key="2">
    <source>
        <dbReference type="Proteomes" id="UP000065151"/>
    </source>
</evidence>
<organism evidence="1">
    <name type="scientific">Pseudarthrobacter sulfonivorans</name>
    <dbReference type="NCBI Taxonomy" id="121292"/>
    <lineage>
        <taxon>Bacteria</taxon>
        <taxon>Bacillati</taxon>
        <taxon>Actinomycetota</taxon>
        <taxon>Actinomycetes</taxon>
        <taxon>Micrococcales</taxon>
        <taxon>Micrococcaceae</taxon>
        <taxon>Pseudarthrobacter</taxon>
    </lineage>
</organism>
<protein>
    <submittedName>
        <fullName evidence="1">Uncharacterized protein</fullName>
    </submittedName>
</protein>
<name>A0A0U3PCB3_9MICC</name>
<dbReference type="KEGG" id="psul:AU252_19860"/>